<dbReference type="Pfam" id="PF02141">
    <property type="entry name" value="DENN"/>
    <property type="match status" value="1"/>
</dbReference>
<accession>A0AAN5IC42</accession>
<dbReference type="AlphaFoldDB" id="A0AAN5IC42"/>
<feature type="domain" description="UDENN" evidence="2">
    <location>
        <begin position="126"/>
        <end position="560"/>
    </location>
</feature>
<keyword evidence="4" id="KW-1185">Reference proteome</keyword>
<dbReference type="PROSITE" id="PS50211">
    <property type="entry name" value="DENN"/>
    <property type="match status" value="1"/>
</dbReference>
<comment type="caution">
    <text evidence="3">The sequence shown here is derived from an EMBL/GenBank/DDBJ whole genome shotgun (WGS) entry which is preliminary data.</text>
</comment>
<dbReference type="InterPro" id="IPR001194">
    <property type="entry name" value="cDENN_dom"/>
</dbReference>
<dbReference type="PANTHER" id="PTHR15288">
    <property type="entry name" value="DENN DOMAIN-CONTAINING PROTEIN 2"/>
    <property type="match status" value="1"/>
</dbReference>
<evidence type="ECO:0000259" key="2">
    <source>
        <dbReference type="PROSITE" id="PS50211"/>
    </source>
</evidence>
<evidence type="ECO:0000313" key="3">
    <source>
        <dbReference type="EMBL" id="GMR60703.1"/>
    </source>
</evidence>
<proteinExistence type="predicted"/>
<evidence type="ECO:0000313" key="4">
    <source>
        <dbReference type="Proteomes" id="UP001328107"/>
    </source>
</evidence>
<dbReference type="SMART" id="SM00799">
    <property type="entry name" value="DENN"/>
    <property type="match status" value="1"/>
</dbReference>
<dbReference type="InterPro" id="IPR043153">
    <property type="entry name" value="DENN_C"/>
</dbReference>
<sequence length="648" mass="74799">MFVKRPARLKKQKTMEEKVVQLSPINGNYCTILEKGSLSPLTPCESPLLLKSVQNESEGPYFQFKIRRRNCIRERDPATSSRKDEGEREKARRKDRAAIIRKSTLEQIKKQNEELATAAKPMLFDTALIIAIERGGDGSARQHPQINFVFGQHPKDEKCSYILYPDASHAMPLRRGTTTLDPSDHSFFVALTDENGLRTYAYCIKFEPAASEIEPFFYPCVFALITRIRDPAFYFELARRAIQHIGEASILKNFLSVVRDQPHPRRGGMLVINQKNERGDYCKRSEICTFGCEPRMKMGWSVNDLVRKLTPEWTACIIAAVLAEQRVLITGSSVHEVTRAAQAIDALLRPFEWPFCFIPCIPDNIVEFCENPSPYLIGILRCNLEKVKDLVVEDSLGKDDWQKKQTDFALFDIDRGLINPIPLSFKNNKHFEEHDSHFRHLDEKERETHLRLKNCYTYCKRVGMPRKVTKNLVQLLERGLEKSKSEFDIETCTESMLTWYATLFGHYKSSGATTKWDRDTKMMLIEKQSQPSRRDYLEYLVESAMFNMWIERRVTGYNVAKILGDTTRDMVQFMQNVLMCLEITTISDPAPGFPRFSQHKAGDRLVNPAEELEMIDAIFEQISDVQNYKRKKPVKHAFGKIFGSSRRN</sequence>
<dbReference type="InterPro" id="IPR051942">
    <property type="entry name" value="DENN_domain_containing_2"/>
</dbReference>
<protein>
    <recommendedName>
        <fullName evidence="2">UDENN domain-containing protein</fullName>
    </recommendedName>
</protein>
<dbReference type="InterPro" id="IPR037516">
    <property type="entry name" value="Tripartite_DENN"/>
</dbReference>
<feature type="region of interest" description="Disordered" evidence="1">
    <location>
        <begin position="73"/>
        <end position="95"/>
    </location>
</feature>
<dbReference type="EMBL" id="BTRK01000006">
    <property type="protein sequence ID" value="GMR60703.1"/>
    <property type="molecule type" value="Genomic_DNA"/>
</dbReference>
<name>A0AAN5IC42_9BILA</name>
<gene>
    <name evidence="3" type="ORF">PMAYCL1PPCAC_30898</name>
</gene>
<evidence type="ECO:0000256" key="1">
    <source>
        <dbReference type="SAM" id="MobiDB-lite"/>
    </source>
</evidence>
<dbReference type="Proteomes" id="UP001328107">
    <property type="component" value="Unassembled WGS sequence"/>
</dbReference>
<organism evidence="3 4">
    <name type="scientific">Pristionchus mayeri</name>
    <dbReference type="NCBI Taxonomy" id="1317129"/>
    <lineage>
        <taxon>Eukaryota</taxon>
        <taxon>Metazoa</taxon>
        <taxon>Ecdysozoa</taxon>
        <taxon>Nematoda</taxon>
        <taxon>Chromadorea</taxon>
        <taxon>Rhabditida</taxon>
        <taxon>Rhabditina</taxon>
        <taxon>Diplogasteromorpha</taxon>
        <taxon>Diplogasteroidea</taxon>
        <taxon>Neodiplogasteridae</taxon>
        <taxon>Pristionchus</taxon>
    </lineage>
</organism>
<reference evidence="4" key="1">
    <citation type="submission" date="2022-10" db="EMBL/GenBank/DDBJ databases">
        <title>Genome assembly of Pristionchus species.</title>
        <authorList>
            <person name="Yoshida K."/>
            <person name="Sommer R.J."/>
        </authorList>
    </citation>
    <scope>NUCLEOTIDE SEQUENCE [LARGE SCALE GENOMIC DNA]</scope>
    <source>
        <strain evidence="4">RS5460</strain>
    </source>
</reference>
<dbReference type="Gene3D" id="3.30.450.200">
    <property type="match status" value="1"/>
</dbReference>
<dbReference type="Gene3D" id="3.40.50.11500">
    <property type="match status" value="1"/>
</dbReference>
<dbReference type="PANTHER" id="PTHR15288:SF0">
    <property type="entry name" value="UDENN DOMAIN-CONTAINING PROTEIN"/>
    <property type="match status" value="1"/>
</dbReference>